<proteinExistence type="predicted"/>
<sequence>MPRCVDLREDGLGRAVAGRRVIMRMHANEHPDGPPADVADALRAVIPELHRYPPPVSALETAIAELHDVPLNRVLVGAGSAEVISLAWRAFTGPDRPAFFHEPEFELYALLGAQCGTPTLTRAVGAADSYADLSEYLADRGPVGLVALSNPHNPTGAFRPRRAVADLVAALPATTVVLNDEAYHDYADPAADELPLAALSELPNVLTTRTFSKIHGLAGLRVGYGIGHASLIGALRSLQTPFSVSAAGCVAALAALADPESPARRREGNRLRRQELADALAGRGFDVTPSQANFLYARPPREPGGWAARLLDLGVRVAPAGDGLRVTVGTAAELAALLTAVDEILATAT</sequence>
<feature type="domain" description="Aminotransferase class I/classII large" evidence="4">
    <location>
        <begin position="22"/>
        <end position="340"/>
    </location>
</feature>
<dbReference type="GO" id="GO:0030170">
    <property type="term" value="F:pyridoxal phosphate binding"/>
    <property type="evidence" value="ECO:0007669"/>
    <property type="project" value="InterPro"/>
</dbReference>
<gene>
    <name evidence="5" type="ORF">SAMN05192558_11732</name>
</gene>
<dbReference type="RefSeq" id="WP_133794521.1">
    <property type="nucleotide sequence ID" value="NZ_FNDV01000007.1"/>
</dbReference>
<organism evidence="5 6">
    <name type="scientific">Actinokineospora alba</name>
    <dbReference type="NCBI Taxonomy" id="504798"/>
    <lineage>
        <taxon>Bacteria</taxon>
        <taxon>Bacillati</taxon>
        <taxon>Actinomycetota</taxon>
        <taxon>Actinomycetes</taxon>
        <taxon>Pseudonocardiales</taxon>
        <taxon>Pseudonocardiaceae</taxon>
        <taxon>Actinokineospora</taxon>
    </lineage>
</organism>
<evidence type="ECO:0000313" key="6">
    <source>
        <dbReference type="Proteomes" id="UP000199651"/>
    </source>
</evidence>
<dbReference type="EMBL" id="FNJB01000017">
    <property type="protein sequence ID" value="SDP84780.1"/>
    <property type="molecule type" value="Genomic_DNA"/>
</dbReference>
<evidence type="ECO:0000256" key="3">
    <source>
        <dbReference type="ARBA" id="ARBA00022898"/>
    </source>
</evidence>
<dbReference type="Gene3D" id="3.90.1150.10">
    <property type="entry name" value="Aspartate Aminotransferase, domain 1"/>
    <property type="match status" value="1"/>
</dbReference>
<dbReference type="Gene3D" id="3.40.640.10">
    <property type="entry name" value="Type I PLP-dependent aspartate aminotransferase-like (Major domain)"/>
    <property type="match status" value="1"/>
</dbReference>
<keyword evidence="6" id="KW-1185">Reference proteome</keyword>
<accession>A0A1H0W228</accession>
<dbReference type="InterPro" id="IPR015421">
    <property type="entry name" value="PyrdxlP-dep_Trfase_major"/>
</dbReference>
<name>A0A1H0W228_9PSEU</name>
<dbReference type="OrthoDB" id="4042503at2"/>
<dbReference type="PANTHER" id="PTHR43643">
    <property type="entry name" value="HISTIDINOL-PHOSPHATE AMINOTRANSFERASE 2"/>
    <property type="match status" value="1"/>
</dbReference>
<evidence type="ECO:0000256" key="2">
    <source>
        <dbReference type="ARBA" id="ARBA00022679"/>
    </source>
</evidence>
<dbReference type="SUPFAM" id="SSF53383">
    <property type="entry name" value="PLP-dependent transferases"/>
    <property type="match status" value="1"/>
</dbReference>
<keyword evidence="3" id="KW-0663">Pyridoxal phosphate</keyword>
<evidence type="ECO:0000313" key="5">
    <source>
        <dbReference type="EMBL" id="SDP84780.1"/>
    </source>
</evidence>
<dbReference type="InterPro" id="IPR015422">
    <property type="entry name" value="PyrdxlP-dep_Trfase_small"/>
</dbReference>
<dbReference type="Pfam" id="PF00155">
    <property type="entry name" value="Aminotran_1_2"/>
    <property type="match status" value="1"/>
</dbReference>
<dbReference type="InterPro" id="IPR050106">
    <property type="entry name" value="HistidinolP_aminotransfase"/>
</dbReference>
<keyword evidence="1 5" id="KW-0032">Aminotransferase</keyword>
<dbReference type="InterPro" id="IPR015424">
    <property type="entry name" value="PyrdxlP-dep_Trfase"/>
</dbReference>
<dbReference type="InterPro" id="IPR004839">
    <property type="entry name" value="Aminotransferase_I/II_large"/>
</dbReference>
<dbReference type="GO" id="GO:0008483">
    <property type="term" value="F:transaminase activity"/>
    <property type="evidence" value="ECO:0007669"/>
    <property type="project" value="UniProtKB-KW"/>
</dbReference>
<keyword evidence="2 5" id="KW-0808">Transferase</keyword>
<dbReference type="PANTHER" id="PTHR43643:SF3">
    <property type="entry name" value="HISTIDINOL-PHOSPHATE AMINOTRANSFERASE"/>
    <property type="match status" value="1"/>
</dbReference>
<dbReference type="AlphaFoldDB" id="A0A1H0W228"/>
<dbReference type="Proteomes" id="UP000199651">
    <property type="component" value="Unassembled WGS sequence"/>
</dbReference>
<dbReference type="CDD" id="cd00609">
    <property type="entry name" value="AAT_like"/>
    <property type="match status" value="1"/>
</dbReference>
<evidence type="ECO:0000256" key="1">
    <source>
        <dbReference type="ARBA" id="ARBA00022576"/>
    </source>
</evidence>
<evidence type="ECO:0000259" key="4">
    <source>
        <dbReference type="Pfam" id="PF00155"/>
    </source>
</evidence>
<protein>
    <submittedName>
        <fullName evidence="5">Histidinol phosphate aminotransferase apoenzyme</fullName>
    </submittedName>
</protein>
<reference evidence="6" key="1">
    <citation type="submission" date="2016-10" db="EMBL/GenBank/DDBJ databases">
        <authorList>
            <person name="Varghese N."/>
            <person name="Submissions S."/>
        </authorList>
    </citation>
    <scope>NUCLEOTIDE SEQUENCE [LARGE SCALE GENOMIC DNA]</scope>
    <source>
        <strain evidence="6">IBRC-M 10655</strain>
    </source>
</reference>
<dbReference type="STRING" id="504798.SAMN05421871_10732"/>